<comment type="caution">
    <text evidence="2">The sequence shown here is derived from an EMBL/GenBank/DDBJ whole genome shotgun (WGS) entry which is preliminary data.</text>
</comment>
<evidence type="ECO:0000256" key="1">
    <source>
        <dbReference type="SAM" id="MobiDB-lite"/>
    </source>
</evidence>
<keyword evidence="3" id="KW-1185">Reference proteome</keyword>
<feature type="compositionally biased region" description="Polar residues" evidence="1">
    <location>
        <begin position="1"/>
        <end position="12"/>
    </location>
</feature>
<reference evidence="2 3" key="1">
    <citation type="submission" date="2017-12" db="EMBL/GenBank/DDBJ databases">
        <title>Comparative genomics of Botrytis spp.</title>
        <authorList>
            <person name="Valero-Jimenez C.A."/>
            <person name="Tapia P."/>
            <person name="Veloso J."/>
            <person name="Silva-Moreno E."/>
            <person name="Staats M."/>
            <person name="Valdes J.H."/>
            <person name="Van Kan J.A.L."/>
        </authorList>
    </citation>
    <scope>NUCLEOTIDE SEQUENCE [LARGE SCALE GENOMIC DNA]</scope>
    <source>
        <strain evidence="2 3">MUCL3349</strain>
    </source>
</reference>
<dbReference type="Proteomes" id="UP000297280">
    <property type="component" value="Unassembled WGS sequence"/>
</dbReference>
<sequence length="304" mass="34719">MSIQWSTTSSGSWDEKYPQLKPGNRGLPSTSLTEPIVYPENPGDTYIMKPVSHSWADVSEMILHCVHSSSQDIESHPIHNQLYQSIGFDQDLSTVLVKFMEIYNVLFFGGMVKSSVVENSADDEYEIIFNLELVSNGTRAEKVELYNDLGLTTGSLDGRSNSVTIYIRDGRILQPNWDFCQVISEMLGTLAHEMIRAMQFMYTKCPGCGLGIEYAMHGTNFQKVAQAIEQATRDPSGGKGWIYPKIELGREWGVYYDIKEFEYKEPTDMEIRNMRFDVEYLRKILRLPYNPRRVGSIDQPSDFN</sequence>
<proteinExistence type="predicted"/>
<accession>A0A4Z1KGZ2</accession>
<organism evidence="2 3">
    <name type="scientific">Botrytis porri</name>
    <dbReference type="NCBI Taxonomy" id="87229"/>
    <lineage>
        <taxon>Eukaryota</taxon>
        <taxon>Fungi</taxon>
        <taxon>Dikarya</taxon>
        <taxon>Ascomycota</taxon>
        <taxon>Pezizomycotina</taxon>
        <taxon>Leotiomycetes</taxon>
        <taxon>Helotiales</taxon>
        <taxon>Sclerotiniaceae</taxon>
        <taxon>Botrytis</taxon>
    </lineage>
</organism>
<gene>
    <name evidence="2" type="ORF">BPOR_0461g00010</name>
</gene>
<evidence type="ECO:0000313" key="2">
    <source>
        <dbReference type="EMBL" id="TGO84820.1"/>
    </source>
</evidence>
<name>A0A4Z1KGZ2_9HELO</name>
<dbReference type="EMBL" id="PQXO01000460">
    <property type="protein sequence ID" value="TGO84820.1"/>
    <property type="molecule type" value="Genomic_DNA"/>
</dbReference>
<feature type="region of interest" description="Disordered" evidence="1">
    <location>
        <begin position="1"/>
        <end position="33"/>
    </location>
</feature>
<evidence type="ECO:0000313" key="3">
    <source>
        <dbReference type="Proteomes" id="UP000297280"/>
    </source>
</evidence>
<protein>
    <submittedName>
        <fullName evidence="2">Uncharacterized protein</fullName>
    </submittedName>
</protein>
<dbReference type="AlphaFoldDB" id="A0A4Z1KGZ2"/>